<dbReference type="Proteomes" id="UP000431080">
    <property type="component" value="Unassembled WGS sequence"/>
</dbReference>
<feature type="signal peptide" evidence="1">
    <location>
        <begin position="1"/>
        <end position="28"/>
    </location>
</feature>
<protein>
    <recommendedName>
        <fullName evidence="4">DUF3558 domain-containing protein</fullName>
    </recommendedName>
</protein>
<dbReference type="PROSITE" id="PS51257">
    <property type="entry name" value="PROKAR_LIPOPROTEIN"/>
    <property type="match status" value="1"/>
</dbReference>
<dbReference type="RefSeq" id="WP_153683535.1">
    <property type="nucleotide sequence ID" value="NZ_WJIF01000002.1"/>
</dbReference>
<name>A0A6I2FD97_9MICO</name>
<keyword evidence="1" id="KW-0732">Signal</keyword>
<evidence type="ECO:0000313" key="3">
    <source>
        <dbReference type="Proteomes" id="UP000431080"/>
    </source>
</evidence>
<feature type="chain" id="PRO_5038633825" description="DUF3558 domain-containing protein" evidence="1">
    <location>
        <begin position="29"/>
        <end position="168"/>
    </location>
</feature>
<evidence type="ECO:0008006" key="4">
    <source>
        <dbReference type="Google" id="ProtNLM"/>
    </source>
</evidence>
<gene>
    <name evidence="2" type="ORF">GE115_04125</name>
</gene>
<proteinExistence type="predicted"/>
<sequence length="168" mass="17292">MPTARTALTGGHLLALLGGVAITASALAGCATPTPLPADEGSEHLEATMSGVVEALATAYPEAAWSSDGRAPHATAPTGECRLYASSQEATPSLIDDAVGWAEIEAVVNPVLEEHGFDELSELDDPKGGWQVRVSRDPHAAELRLSAKPPKAPFGITLSAPLDASECE</sequence>
<reference evidence="2 3" key="1">
    <citation type="submission" date="2019-10" db="EMBL/GenBank/DDBJ databases">
        <authorList>
            <person name="Nie G."/>
            <person name="Ming H."/>
            <person name="Yi B."/>
        </authorList>
    </citation>
    <scope>NUCLEOTIDE SEQUENCE [LARGE SCALE GENOMIC DNA]</scope>
    <source>
        <strain evidence="2 3">CFH 90414</strain>
    </source>
</reference>
<organism evidence="2 3">
    <name type="scientific">Agromyces agglutinans</name>
    <dbReference type="NCBI Taxonomy" id="2662258"/>
    <lineage>
        <taxon>Bacteria</taxon>
        <taxon>Bacillati</taxon>
        <taxon>Actinomycetota</taxon>
        <taxon>Actinomycetes</taxon>
        <taxon>Micrococcales</taxon>
        <taxon>Microbacteriaceae</taxon>
        <taxon>Agromyces</taxon>
    </lineage>
</organism>
<dbReference type="EMBL" id="WJIF01000002">
    <property type="protein sequence ID" value="MRG59058.1"/>
    <property type="molecule type" value="Genomic_DNA"/>
</dbReference>
<evidence type="ECO:0000313" key="2">
    <source>
        <dbReference type="EMBL" id="MRG59058.1"/>
    </source>
</evidence>
<keyword evidence="3" id="KW-1185">Reference proteome</keyword>
<accession>A0A6I2FD97</accession>
<evidence type="ECO:0000256" key="1">
    <source>
        <dbReference type="SAM" id="SignalP"/>
    </source>
</evidence>
<dbReference type="AlphaFoldDB" id="A0A6I2FD97"/>
<comment type="caution">
    <text evidence="2">The sequence shown here is derived from an EMBL/GenBank/DDBJ whole genome shotgun (WGS) entry which is preliminary data.</text>
</comment>